<protein>
    <submittedName>
        <fullName evidence="2">Pimeloyl-ACP methyl ester carboxylesterase</fullName>
    </submittedName>
</protein>
<dbReference type="PRINTS" id="PR00111">
    <property type="entry name" value="ABHYDROLASE"/>
</dbReference>
<dbReference type="PANTHER" id="PTHR43433:SF5">
    <property type="entry name" value="AB HYDROLASE-1 DOMAIN-CONTAINING PROTEIN"/>
    <property type="match status" value="1"/>
</dbReference>
<dbReference type="Pfam" id="PF00561">
    <property type="entry name" value="Abhydrolase_1"/>
    <property type="match status" value="1"/>
</dbReference>
<dbReference type="Proteomes" id="UP000292408">
    <property type="component" value="Unassembled WGS sequence"/>
</dbReference>
<organism evidence="2 3">
    <name type="scientific">Microcella alkaliphila</name>
    <dbReference type="NCBI Taxonomy" id="279828"/>
    <lineage>
        <taxon>Bacteria</taxon>
        <taxon>Bacillati</taxon>
        <taxon>Actinomycetota</taxon>
        <taxon>Actinomycetes</taxon>
        <taxon>Micrococcales</taxon>
        <taxon>Microbacteriaceae</taxon>
        <taxon>Microcella</taxon>
    </lineage>
</organism>
<name>A0A4Q7TJC8_9MICO</name>
<accession>A0A4Q7TJC8</accession>
<sequence length="295" mass="30593">MTRVRERDITLIDGRTLHVYESGKRSSRFPIIWHHGTPNTGPPPEPLMRAAKKAGLRWVAFDRPGYGGSSRHEGRTVGSIASDVEQLADALGLERFAVFGHSGGGPHALACAASMPGRVAAVAISGGLAPLALADGDAGLDRERWFDGMGPVGSASLGAALDGADAKRAHEDAADDGIDFTGRDWAALAGAWGWLGTVAAAGVAGGLDGLIDDDLAYVTPWGVDLSRITAPTLLAHGVNDRVVPIAHARWLVDALPNATLWEVAGEGHISALADDDRGAAAAVRWLADAVEADDA</sequence>
<gene>
    <name evidence="2" type="ORF">EV140_1558</name>
</gene>
<evidence type="ECO:0000313" key="2">
    <source>
        <dbReference type="EMBL" id="RZT59578.1"/>
    </source>
</evidence>
<proteinExistence type="predicted"/>
<evidence type="ECO:0000313" key="3">
    <source>
        <dbReference type="Proteomes" id="UP000292408"/>
    </source>
</evidence>
<dbReference type="RefSeq" id="WP_241971364.1">
    <property type="nucleotide sequence ID" value="NZ_SGXT01000015.1"/>
</dbReference>
<dbReference type="InterPro" id="IPR029058">
    <property type="entry name" value="AB_hydrolase_fold"/>
</dbReference>
<dbReference type="InterPro" id="IPR000073">
    <property type="entry name" value="AB_hydrolase_1"/>
</dbReference>
<reference evidence="2 3" key="1">
    <citation type="journal article" date="2015" name="Stand. Genomic Sci.">
        <title>Genomic Encyclopedia of Bacterial and Archaeal Type Strains, Phase III: the genomes of soil and plant-associated and newly described type strains.</title>
        <authorList>
            <person name="Whitman W.B."/>
            <person name="Woyke T."/>
            <person name="Klenk H.P."/>
            <person name="Zhou Y."/>
            <person name="Lilburn T.G."/>
            <person name="Beck B.J."/>
            <person name="De Vos P."/>
            <person name="Vandamme P."/>
            <person name="Eisen J.A."/>
            <person name="Garrity G."/>
            <person name="Hugenholtz P."/>
            <person name="Kyrpides N.C."/>
        </authorList>
    </citation>
    <scope>NUCLEOTIDE SEQUENCE [LARGE SCALE GENOMIC DNA]</scope>
    <source>
        <strain evidence="2 3">AC4r</strain>
    </source>
</reference>
<dbReference type="GO" id="GO:0003824">
    <property type="term" value="F:catalytic activity"/>
    <property type="evidence" value="ECO:0007669"/>
    <property type="project" value="UniProtKB-ARBA"/>
</dbReference>
<comment type="caution">
    <text evidence="2">The sequence shown here is derived from an EMBL/GenBank/DDBJ whole genome shotgun (WGS) entry which is preliminary data.</text>
</comment>
<dbReference type="SUPFAM" id="SSF53474">
    <property type="entry name" value="alpha/beta-Hydrolases"/>
    <property type="match status" value="1"/>
</dbReference>
<feature type="domain" description="AB hydrolase-1" evidence="1">
    <location>
        <begin position="30"/>
        <end position="271"/>
    </location>
</feature>
<keyword evidence="3" id="KW-1185">Reference proteome</keyword>
<dbReference type="InterPro" id="IPR050471">
    <property type="entry name" value="AB_hydrolase"/>
</dbReference>
<dbReference type="AlphaFoldDB" id="A0A4Q7TJC8"/>
<dbReference type="PANTHER" id="PTHR43433">
    <property type="entry name" value="HYDROLASE, ALPHA/BETA FOLD FAMILY PROTEIN"/>
    <property type="match status" value="1"/>
</dbReference>
<dbReference type="EMBL" id="SGXT01000015">
    <property type="protein sequence ID" value="RZT59578.1"/>
    <property type="molecule type" value="Genomic_DNA"/>
</dbReference>
<evidence type="ECO:0000259" key="1">
    <source>
        <dbReference type="Pfam" id="PF00561"/>
    </source>
</evidence>
<dbReference type="Gene3D" id="3.40.50.1820">
    <property type="entry name" value="alpha/beta hydrolase"/>
    <property type="match status" value="1"/>
</dbReference>